<comment type="caution">
    <text evidence="11">The sequence shown here is derived from an EMBL/GenBank/DDBJ whole genome shotgun (WGS) entry which is preliminary data.</text>
</comment>
<dbReference type="Proteomes" id="UP000053558">
    <property type="component" value="Unassembled WGS sequence"/>
</dbReference>
<comment type="similarity">
    <text evidence="2 8">Belongs to the major facilitator superfamily. Sugar transporter (TC 2.A.1.1) family.</text>
</comment>
<evidence type="ECO:0000256" key="6">
    <source>
        <dbReference type="ARBA" id="ARBA00023136"/>
    </source>
</evidence>
<dbReference type="InterPro" id="IPR005828">
    <property type="entry name" value="MFS_sugar_transport-like"/>
</dbReference>
<feature type="transmembrane region" description="Helical" evidence="9">
    <location>
        <begin position="310"/>
        <end position="330"/>
    </location>
</feature>
<feature type="transmembrane region" description="Helical" evidence="9">
    <location>
        <begin position="245"/>
        <end position="263"/>
    </location>
</feature>
<feature type="transmembrane region" description="Helical" evidence="9">
    <location>
        <begin position="375"/>
        <end position="398"/>
    </location>
</feature>
<dbReference type="PANTHER" id="PTHR48022:SF51">
    <property type="entry name" value="ALPHA-GLUCOSIDE TRANSPORTER, PUTATIVE (AFU_ORTHOLOGUE AFUA_6G11920)-RELATED"/>
    <property type="match status" value="1"/>
</dbReference>
<dbReference type="PROSITE" id="PS50850">
    <property type="entry name" value="MFS"/>
    <property type="match status" value="1"/>
</dbReference>
<dbReference type="GO" id="GO:0016020">
    <property type="term" value="C:membrane"/>
    <property type="evidence" value="ECO:0007669"/>
    <property type="project" value="UniProtKB-SubCell"/>
</dbReference>
<evidence type="ECO:0000313" key="11">
    <source>
        <dbReference type="EMBL" id="EIW78613.1"/>
    </source>
</evidence>
<gene>
    <name evidence="11" type="ORF">CONPUDRAFT_108584</name>
</gene>
<evidence type="ECO:0000259" key="10">
    <source>
        <dbReference type="PROSITE" id="PS50850"/>
    </source>
</evidence>
<dbReference type="Gene3D" id="1.20.1250.20">
    <property type="entry name" value="MFS general substrate transporter like domains"/>
    <property type="match status" value="1"/>
</dbReference>
<evidence type="ECO:0000256" key="2">
    <source>
        <dbReference type="ARBA" id="ARBA00010992"/>
    </source>
</evidence>
<dbReference type="GeneID" id="19198718"/>
<feature type="transmembrane region" description="Helical" evidence="9">
    <location>
        <begin position="90"/>
        <end position="110"/>
    </location>
</feature>
<proteinExistence type="inferred from homology"/>
<dbReference type="InterPro" id="IPR005829">
    <property type="entry name" value="Sugar_transporter_CS"/>
</dbReference>
<dbReference type="InterPro" id="IPR050360">
    <property type="entry name" value="MFS_Sugar_Transporters"/>
</dbReference>
<dbReference type="InterPro" id="IPR020846">
    <property type="entry name" value="MFS_dom"/>
</dbReference>
<name>A0A5M3MHN0_CONPW</name>
<feature type="transmembrane region" description="Helical" evidence="9">
    <location>
        <begin position="39"/>
        <end position="59"/>
    </location>
</feature>
<reference evidence="12" key="1">
    <citation type="journal article" date="2012" name="Science">
        <title>The Paleozoic origin of enzymatic lignin decomposition reconstructed from 31 fungal genomes.</title>
        <authorList>
            <person name="Floudas D."/>
            <person name="Binder M."/>
            <person name="Riley R."/>
            <person name="Barry K."/>
            <person name="Blanchette R.A."/>
            <person name="Henrissat B."/>
            <person name="Martinez A.T."/>
            <person name="Otillar R."/>
            <person name="Spatafora J.W."/>
            <person name="Yadav J.S."/>
            <person name="Aerts A."/>
            <person name="Benoit I."/>
            <person name="Boyd A."/>
            <person name="Carlson A."/>
            <person name="Copeland A."/>
            <person name="Coutinho P.M."/>
            <person name="de Vries R.P."/>
            <person name="Ferreira P."/>
            <person name="Findley K."/>
            <person name="Foster B."/>
            <person name="Gaskell J."/>
            <person name="Glotzer D."/>
            <person name="Gorecki P."/>
            <person name="Heitman J."/>
            <person name="Hesse C."/>
            <person name="Hori C."/>
            <person name="Igarashi K."/>
            <person name="Jurgens J.A."/>
            <person name="Kallen N."/>
            <person name="Kersten P."/>
            <person name="Kohler A."/>
            <person name="Kuees U."/>
            <person name="Kumar T.K.A."/>
            <person name="Kuo A."/>
            <person name="LaButti K."/>
            <person name="Larrondo L.F."/>
            <person name="Lindquist E."/>
            <person name="Ling A."/>
            <person name="Lombard V."/>
            <person name="Lucas S."/>
            <person name="Lundell T."/>
            <person name="Martin R."/>
            <person name="McLaughlin D.J."/>
            <person name="Morgenstern I."/>
            <person name="Morin E."/>
            <person name="Murat C."/>
            <person name="Nagy L.G."/>
            <person name="Nolan M."/>
            <person name="Ohm R.A."/>
            <person name="Patyshakuliyeva A."/>
            <person name="Rokas A."/>
            <person name="Ruiz-Duenas F.J."/>
            <person name="Sabat G."/>
            <person name="Salamov A."/>
            <person name="Samejima M."/>
            <person name="Schmutz J."/>
            <person name="Slot J.C."/>
            <person name="St John F."/>
            <person name="Stenlid J."/>
            <person name="Sun H."/>
            <person name="Sun S."/>
            <person name="Syed K."/>
            <person name="Tsang A."/>
            <person name="Wiebenga A."/>
            <person name="Young D."/>
            <person name="Pisabarro A."/>
            <person name="Eastwood D.C."/>
            <person name="Martin F."/>
            <person name="Cullen D."/>
            <person name="Grigoriev I.V."/>
            <person name="Hibbett D.S."/>
        </authorList>
    </citation>
    <scope>NUCLEOTIDE SEQUENCE [LARGE SCALE GENOMIC DNA]</scope>
    <source>
        <strain evidence="12">RWD-64-598 SS2</strain>
    </source>
</reference>
<evidence type="ECO:0000256" key="1">
    <source>
        <dbReference type="ARBA" id="ARBA00004141"/>
    </source>
</evidence>
<dbReference type="Pfam" id="PF00083">
    <property type="entry name" value="Sugar_tr"/>
    <property type="match status" value="1"/>
</dbReference>
<dbReference type="NCBIfam" id="TIGR00879">
    <property type="entry name" value="SP"/>
    <property type="match status" value="1"/>
</dbReference>
<evidence type="ECO:0000313" key="12">
    <source>
        <dbReference type="Proteomes" id="UP000053558"/>
    </source>
</evidence>
<keyword evidence="3 8" id="KW-0813">Transport</keyword>
<dbReference type="EMBL" id="JH711582">
    <property type="protein sequence ID" value="EIW78613.1"/>
    <property type="molecule type" value="Genomic_DNA"/>
</dbReference>
<feature type="domain" description="Major facilitator superfamily (MFS) profile" evidence="10">
    <location>
        <begin position="1"/>
        <end position="432"/>
    </location>
</feature>
<feature type="transmembrane region" description="Helical" evidence="9">
    <location>
        <begin position="336"/>
        <end position="363"/>
    </location>
</feature>
<dbReference type="SUPFAM" id="SSF103473">
    <property type="entry name" value="MFS general substrate transporter"/>
    <property type="match status" value="1"/>
</dbReference>
<dbReference type="PROSITE" id="PS00216">
    <property type="entry name" value="SUGAR_TRANSPORT_1"/>
    <property type="match status" value="1"/>
</dbReference>
<protein>
    <submittedName>
        <fullName evidence="11">General substrate transporter</fullName>
    </submittedName>
</protein>
<dbReference type="KEGG" id="cput:CONPUDRAFT_108584"/>
<evidence type="ECO:0000256" key="5">
    <source>
        <dbReference type="ARBA" id="ARBA00022989"/>
    </source>
</evidence>
<sequence>MSGYDLVVAVSLIGVPAFRRDFGYPVGPDYVVSAPWQNGWSAASSIGSMFGGVLAGYISDRAGRKVAAMTACLVSILAALIMFLCPPHNMGLFLFGRLVSGGSIIMLLVVCNSYCAEVSPLALRGITTSSINMWLNVGELIGRGVMSIYGTRLDVYSYRIPFAIQWIYPVLMLLILPFAPESPWYLVRKDKAEVAEDTVHRLGSTSVDAKIQVQQIKETIALEEAHSKSSTYAELFRRDNFRRTMITSVIFVLPQIVGVPLVLSYGTYFFELAGFVATKAFDLSIGITALGIFGNFVTFYTVNHLGRRTLFNWGTYGCAVICLLIGFLTIPKTQSARWAVAVFTVLWNFVYQCGVGPIGYVILAEVPSAKLRTKTIGMANVSQALAGLLSGIITPYLINPDEGNLGGYAGFFYGGLTVFASVWVWWFIVETKGRTTDEVDILFERSVPAWRSASYNCYEGHEESGAQPAASQEEREKH</sequence>
<evidence type="ECO:0000256" key="8">
    <source>
        <dbReference type="RuleBase" id="RU003346"/>
    </source>
</evidence>
<dbReference type="FunFam" id="1.20.1250.20:FF:000078">
    <property type="entry name" value="MFS maltose transporter, putative"/>
    <property type="match status" value="1"/>
</dbReference>
<evidence type="ECO:0000256" key="3">
    <source>
        <dbReference type="ARBA" id="ARBA00022448"/>
    </source>
</evidence>
<keyword evidence="4 9" id="KW-0812">Transmembrane</keyword>
<dbReference type="GO" id="GO:0005351">
    <property type="term" value="F:carbohydrate:proton symporter activity"/>
    <property type="evidence" value="ECO:0007669"/>
    <property type="project" value="TreeGrafter"/>
</dbReference>
<dbReference type="AlphaFoldDB" id="A0A5M3MHN0"/>
<dbReference type="InterPro" id="IPR003663">
    <property type="entry name" value="Sugar/inositol_transpt"/>
</dbReference>
<feature type="transmembrane region" description="Helical" evidence="9">
    <location>
        <begin position="66"/>
        <end position="84"/>
    </location>
</feature>
<feature type="transmembrane region" description="Helical" evidence="9">
    <location>
        <begin position="162"/>
        <end position="179"/>
    </location>
</feature>
<comment type="subcellular location">
    <subcellularLocation>
        <location evidence="1">Membrane</location>
        <topology evidence="1">Multi-pass membrane protein</topology>
    </subcellularLocation>
</comment>
<keyword evidence="6 9" id="KW-0472">Membrane</keyword>
<dbReference type="InterPro" id="IPR036259">
    <property type="entry name" value="MFS_trans_sf"/>
</dbReference>
<evidence type="ECO:0000256" key="7">
    <source>
        <dbReference type="ARBA" id="ARBA00049119"/>
    </source>
</evidence>
<feature type="transmembrane region" description="Helical" evidence="9">
    <location>
        <begin position="131"/>
        <end position="150"/>
    </location>
</feature>
<accession>A0A5M3MHN0</accession>
<keyword evidence="5 9" id="KW-1133">Transmembrane helix</keyword>
<dbReference type="PANTHER" id="PTHR48022">
    <property type="entry name" value="PLASTIDIC GLUCOSE TRANSPORTER 4"/>
    <property type="match status" value="1"/>
</dbReference>
<dbReference type="RefSeq" id="XP_007771616.1">
    <property type="nucleotide sequence ID" value="XM_007773426.1"/>
</dbReference>
<keyword evidence="12" id="KW-1185">Reference proteome</keyword>
<organism evidence="11 12">
    <name type="scientific">Coniophora puteana (strain RWD-64-598)</name>
    <name type="common">Brown rot fungus</name>
    <dbReference type="NCBI Taxonomy" id="741705"/>
    <lineage>
        <taxon>Eukaryota</taxon>
        <taxon>Fungi</taxon>
        <taxon>Dikarya</taxon>
        <taxon>Basidiomycota</taxon>
        <taxon>Agaricomycotina</taxon>
        <taxon>Agaricomycetes</taxon>
        <taxon>Agaricomycetidae</taxon>
        <taxon>Boletales</taxon>
        <taxon>Coniophorineae</taxon>
        <taxon>Coniophoraceae</taxon>
        <taxon>Coniophora</taxon>
    </lineage>
</organism>
<comment type="catalytic activity">
    <reaction evidence="7">
        <text>myo-inositol(out) + H(+)(out) = myo-inositol(in) + H(+)(in)</text>
        <dbReference type="Rhea" id="RHEA:60364"/>
        <dbReference type="ChEBI" id="CHEBI:15378"/>
        <dbReference type="ChEBI" id="CHEBI:17268"/>
    </reaction>
</comment>
<evidence type="ECO:0000256" key="4">
    <source>
        <dbReference type="ARBA" id="ARBA00022692"/>
    </source>
</evidence>
<feature type="transmembrane region" description="Helical" evidence="9">
    <location>
        <begin position="283"/>
        <end position="303"/>
    </location>
</feature>
<dbReference type="OrthoDB" id="6612291at2759"/>
<evidence type="ECO:0000256" key="9">
    <source>
        <dbReference type="SAM" id="Phobius"/>
    </source>
</evidence>
<feature type="transmembrane region" description="Helical" evidence="9">
    <location>
        <begin position="410"/>
        <end position="429"/>
    </location>
</feature>